<comment type="caution">
    <text evidence="20">The sequence shown here is derived from an EMBL/GenBank/DDBJ whole genome shotgun (WGS) entry which is preliminary data.</text>
</comment>
<dbReference type="FunFam" id="3.30.60.20:FF:000012">
    <property type="entry name" value="Protein kinase C"/>
    <property type="match status" value="1"/>
</dbReference>
<dbReference type="SUPFAM" id="SSF57889">
    <property type="entry name" value="Cysteine-rich domain"/>
    <property type="match status" value="1"/>
</dbReference>
<evidence type="ECO:0000256" key="8">
    <source>
        <dbReference type="ARBA" id="ARBA00022771"/>
    </source>
</evidence>
<comment type="catalytic activity">
    <reaction evidence="12">
        <text>L-threonyl-[protein] + ATP = O-phospho-L-threonyl-[protein] + ADP + H(+)</text>
        <dbReference type="Rhea" id="RHEA:46608"/>
        <dbReference type="Rhea" id="RHEA-COMP:11060"/>
        <dbReference type="Rhea" id="RHEA-COMP:11605"/>
        <dbReference type="ChEBI" id="CHEBI:15378"/>
        <dbReference type="ChEBI" id="CHEBI:30013"/>
        <dbReference type="ChEBI" id="CHEBI:30616"/>
        <dbReference type="ChEBI" id="CHEBI:61977"/>
        <dbReference type="ChEBI" id="CHEBI:456216"/>
        <dbReference type="EC" id="2.7.11.13"/>
    </reaction>
</comment>
<gene>
    <name evidence="20" type="ORF">JZ751_009057</name>
</gene>
<dbReference type="GO" id="GO:0005524">
    <property type="term" value="F:ATP binding"/>
    <property type="evidence" value="ECO:0007669"/>
    <property type="project" value="UniProtKB-UniRule"/>
</dbReference>
<keyword evidence="9" id="KW-0418">Kinase</keyword>
<dbReference type="FunFam" id="3.10.20.90:FF:000071">
    <property type="entry name" value="Protein kinase C"/>
    <property type="match status" value="1"/>
</dbReference>
<dbReference type="PROSITE" id="PS00107">
    <property type="entry name" value="PROTEIN_KINASE_ATP"/>
    <property type="match status" value="1"/>
</dbReference>
<keyword evidence="3" id="KW-0723">Serine/threonine-protein kinase</keyword>
<dbReference type="Pfam" id="PF00069">
    <property type="entry name" value="Pkinase"/>
    <property type="match status" value="1"/>
</dbReference>
<comment type="similarity">
    <text evidence="1">Belongs to the protein kinase superfamily. AGC Ser/Thr protein kinase family. PKC subfamily.</text>
</comment>
<feature type="domain" description="Protein kinase" evidence="16">
    <location>
        <begin position="226"/>
        <end position="439"/>
    </location>
</feature>
<dbReference type="Gene3D" id="3.30.60.20">
    <property type="match status" value="1"/>
</dbReference>
<evidence type="ECO:0000256" key="14">
    <source>
        <dbReference type="PROSITE-ProRule" id="PRU10141"/>
    </source>
</evidence>
<dbReference type="SUPFAM" id="SSF54277">
    <property type="entry name" value="CAD &amp; PB1 domains"/>
    <property type="match status" value="1"/>
</dbReference>
<feature type="compositionally biased region" description="Basic and acidic residues" evidence="15">
    <location>
        <begin position="199"/>
        <end position="215"/>
    </location>
</feature>
<dbReference type="PROSITE" id="PS50011">
    <property type="entry name" value="PROTEIN_KINASE_DOM"/>
    <property type="match status" value="1"/>
</dbReference>
<dbReference type="InterPro" id="IPR017441">
    <property type="entry name" value="Protein_kinase_ATP_BS"/>
</dbReference>
<feature type="region of interest" description="Disordered" evidence="15">
    <location>
        <begin position="196"/>
        <end position="218"/>
    </location>
</feature>
<keyword evidence="21" id="KW-1185">Reference proteome</keyword>
<evidence type="ECO:0000256" key="7">
    <source>
        <dbReference type="ARBA" id="ARBA00022741"/>
    </source>
</evidence>
<dbReference type="Gene3D" id="3.10.20.90">
    <property type="entry name" value="Phosphatidylinositol 3-kinase Catalytic Subunit, Chain A, domain 1"/>
    <property type="match status" value="1"/>
</dbReference>
<evidence type="ECO:0000256" key="13">
    <source>
        <dbReference type="ARBA" id="ARBA00047470"/>
    </source>
</evidence>
<dbReference type="AlphaFoldDB" id="A0A8T2N153"/>
<evidence type="ECO:0000256" key="5">
    <source>
        <dbReference type="ARBA" id="ARBA00022679"/>
    </source>
</evidence>
<keyword evidence="11 14" id="KW-0067">ATP-binding</keyword>
<organism evidence="20 21">
    <name type="scientific">Albula glossodonta</name>
    <name type="common">roundjaw bonefish</name>
    <dbReference type="NCBI Taxonomy" id="121402"/>
    <lineage>
        <taxon>Eukaryota</taxon>
        <taxon>Metazoa</taxon>
        <taxon>Chordata</taxon>
        <taxon>Craniata</taxon>
        <taxon>Vertebrata</taxon>
        <taxon>Euteleostomi</taxon>
        <taxon>Actinopterygii</taxon>
        <taxon>Neopterygii</taxon>
        <taxon>Teleostei</taxon>
        <taxon>Albuliformes</taxon>
        <taxon>Albulidae</taxon>
        <taxon>Albula</taxon>
    </lineage>
</organism>
<feature type="domain" description="Phorbol-ester/DAG-type" evidence="17">
    <location>
        <begin position="134"/>
        <end position="184"/>
    </location>
</feature>
<dbReference type="Gene3D" id="1.10.510.10">
    <property type="entry name" value="Transferase(Phosphotransferase) domain 1"/>
    <property type="match status" value="2"/>
</dbReference>
<evidence type="ECO:0000259" key="17">
    <source>
        <dbReference type="PROSITE" id="PS50081"/>
    </source>
</evidence>
<dbReference type="Pfam" id="PF00564">
    <property type="entry name" value="PB1"/>
    <property type="match status" value="1"/>
</dbReference>
<dbReference type="PROSITE" id="PS51285">
    <property type="entry name" value="AGC_KINASE_CTER"/>
    <property type="match status" value="1"/>
</dbReference>
<evidence type="ECO:0000313" key="21">
    <source>
        <dbReference type="Proteomes" id="UP000824540"/>
    </source>
</evidence>
<dbReference type="SMART" id="SM00666">
    <property type="entry name" value="PB1"/>
    <property type="match status" value="1"/>
</dbReference>
<name>A0A8T2N153_9TELE</name>
<dbReference type="InterPro" id="IPR053793">
    <property type="entry name" value="PB1-like"/>
</dbReference>
<dbReference type="PROSITE" id="PS51745">
    <property type="entry name" value="PB1"/>
    <property type="match status" value="1"/>
</dbReference>
<feature type="binding site" evidence="14">
    <location>
        <position position="259"/>
    </location>
    <ligand>
        <name>ATP</name>
        <dbReference type="ChEBI" id="CHEBI:30616"/>
    </ligand>
</feature>
<dbReference type="EC" id="2.7.11.13" evidence="2"/>
<dbReference type="GO" id="GO:0008270">
    <property type="term" value="F:zinc ion binding"/>
    <property type="evidence" value="ECO:0007669"/>
    <property type="project" value="UniProtKB-KW"/>
</dbReference>
<dbReference type="InterPro" id="IPR046349">
    <property type="entry name" value="C1-like_sf"/>
</dbReference>
<dbReference type="PANTHER" id="PTHR24351">
    <property type="entry name" value="RIBOSOMAL PROTEIN S6 KINASE"/>
    <property type="match status" value="1"/>
</dbReference>
<dbReference type="PRINTS" id="PR00008">
    <property type="entry name" value="DAGPEDOMAIN"/>
</dbReference>
<keyword evidence="4" id="KW-0597">Phosphoprotein</keyword>
<protein>
    <recommendedName>
        <fullName evidence="2">protein kinase C</fullName>
        <ecNumber evidence="2">2.7.11.13</ecNumber>
    </recommendedName>
</protein>
<dbReference type="FunFam" id="3.30.200.20:FF:000070">
    <property type="entry name" value="Protein kinase C"/>
    <property type="match status" value="1"/>
</dbReference>
<evidence type="ECO:0000256" key="3">
    <source>
        <dbReference type="ARBA" id="ARBA00022527"/>
    </source>
</evidence>
<evidence type="ECO:0000256" key="12">
    <source>
        <dbReference type="ARBA" id="ARBA00047272"/>
    </source>
</evidence>
<reference evidence="20" key="1">
    <citation type="thesis" date="2021" institute="BYU ScholarsArchive" country="Provo, UT, USA">
        <title>Applications of and Algorithms for Genome Assembly and Genomic Analyses with an Emphasis on Marine Teleosts.</title>
        <authorList>
            <person name="Pickett B.D."/>
        </authorList>
    </citation>
    <scope>NUCLEOTIDE SEQUENCE</scope>
    <source>
        <strain evidence="20">HI-2016</strain>
    </source>
</reference>
<evidence type="ECO:0000313" key="20">
    <source>
        <dbReference type="EMBL" id="KAG9334145.1"/>
    </source>
</evidence>
<keyword evidence="6" id="KW-0479">Metal-binding</keyword>
<evidence type="ECO:0000256" key="9">
    <source>
        <dbReference type="ARBA" id="ARBA00022777"/>
    </source>
</evidence>
<dbReference type="InterPro" id="IPR011009">
    <property type="entry name" value="Kinase-like_dom_sf"/>
</dbReference>
<evidence type="ECO:0000259" key="19">
    <source>
        <dbReference type="PROSITE" id="PS51745"/>
    </source>
</evidence>
<evidence type="ECO:0000256" key="2">
    <source>
        <dbReference type="ARBA" id="ARBA00012429"/>
    </source>
</evidence>
<accession>A0A8T2N153</accession>
<evidence type="ECO:0000256" key="10">
    <source>
        <dbReference type="ARBA" id="ARBA00022833"/>
    </source>
</evidence>
<evidence type="ECO:0000256" key="1">
    <source>
        <dbReference type="ARBA" id="ARBA00005490"/>
    </source>
</evidence>
<evidence type="ECO:0000256" key="6">
    <source>
        <dbReference type="ARBA" id="ARBA00022723"/>
    </source>
</evidence>
<keyword evidence="5" id="KW-0808">Transferase</keyword>
<dbReference type="InterPro" id="IPR034877">
    <property type="entry name" value="PB1_aPKC"/>
</dbReference>
<dbReference type="CDD" id="cd20794">
    <property type="entry name" value="C1_aPKC"/>
    <property type="match status" value="1"/>
</dbReference>
<dbReference type="OrthoDB" id="63267at2759"/>
<evidence type="ECO:0000259" key="16">
    <source>
        <dbReference type="PROSITE" id="PS50011"/>
    </source>
</evidence>
<dbReference type="Pfam" id="PF07714">
    <property type="entry name" value="PK_Tyr_Ser-Thr"/>
    <property type="match status" value="1"/>
</dbReference>
<dbReference type="InterPro" id="IPR000961">
    <property type="entry name" value="AGC-kinase_C"/>
</dbReference>
<dbReference type="InterPro" id="IPR000719">
    <property type="entry name" value="Prot_kinase_dom"/>
</dbReference>
<evidence type="ECO:0000256" key="15">
    <source>
        <dbReference type="SAM" id="MobiDB-lite"/>
    </source>
</evidence>
<feature type="domain" description="AGC-kinase C-terminal" evidence="18">
    <location>
        <begin position="440"/>
        <end position="511"/>
    </location>
</feature>
<dbReference type="CDD" id="cd06404">
    <property type="entry name" value="PB1_aPKC"/>
    <property type="match status" value="1"/>
</dbReference>
<evidence type="ECO:0000256" key="4">
    <source>
        <dbReference type="ARBA" id="ARBA00022553"/>
    </source>
</evidence>
<keyword evidence="8" id="KW-0863">Zinc-finger</keyword>
<dbReference type="FunFam" id="1.10.510.10:FF:000048">
    <property type="entry name" value="Protein kinase C"/>
    <property type="match status" value="1"/>
</dbReference>
<dbReference type="InterPro" id="IPR020454">
    <property type="entry name" value="DAG/PE-bd"/>
</dbReference>
<dbReference type="Pfam" id="PF00433">
    <property type="entry name" value="Pkinase_C"/>
    <property type="match status" value="1"/>
</dbReference>
<dbReference type="EMBL" id="JAFBMS010000161">
    <property type="protein sequence ID" value="KAG9334145.1"/>
    <property type="molecule type" value="Genomic_DNA"/>
</dbReference>
<sequence length="513" mass="58844">MMPTLRDSTMSHPGENPHQVRVKAYYKGDIMITHFEPSISFEGLHTEVRDMCCMDNDQLFTMKWIDEEGDPCTVSSQLELEEALRLYELNKDSELIIHVFPCVPEKPGMPCPGEDKSIYRRGARRWRKLYYANGHAFQAKRFNRRAHCAICTDRIWGLGRQGYKCINCKLLVHKKCHKLVTEPMVGPVVIPYKSSSESLNHDGEEKEAMSSRDSGKAPSSLGLIDFDLLRVIGRGSYAKVLLVRLKKTERIYAMKVVKKELVNDDEDIDWVQTEKHVFEQASNHPFLVGLHSCFQTESRLFFVIEYVNGGDLMFHMQRQRKLPEEHASTFCGTPNYIAPEILRGEDYGFSVDWWALGVLMFEMMAGRSPFDIVGSSDNPDQNTEDYLFQVILEKQIRIPRSLSVKAASVLKGFLNKDPKERLGCHPQTGFADIMGHPFFRNVDWDLMEQKQVVPPFKPNISGEFGLDNFDAQFTNEPIQLTPDDDDAVRKIDQSEFEGFEYINPLLMSAEECV</sequence>
<feature type="domain" description="PB1" evidence="19">
    <location>
        <begin position="19"/>
        <end position="102"/>
    </location>
</feature>
<dbReference type="SMART" id="SM00109">
    <property type="entry name" value="C1"/>
    <property type="match status" value="1"/>
</dbReference>
<dbReference type="PROSITE" id="PS50081">
    <property type="entry name" value="ZF_DAG_PE_2"/>
    <property type="match status" value="1"/>
</dbReference>
<dbReference type="Proteomes" id="UP000824540">
    <property type="component" value="Unassembled WGS sequence"/>
</dbReference>
<proteinExistence type="inferred from homology"/>
<dbReference type="Pfam" id="PF00130">
    <property type="entry name" value="C1_1"/>
    <property type="match status" value="1"/>
</dbReference>
<dbReference type="SUPFAM" id="SSF56112">
    <property type="entry name" value="Protein kinase-like (PK-like)"/>
    <property type="match status" value="1"/>
</dbReference>
<comment type="catalytic activity">
    <reaction evidence="13">
        <text>L-seryl-[protein] + ATP = O-phospho-L-seryl-[protein] + ADP + H(+)</text>
        <dbReference type="Rhea" id="RHEA:17989"/>
        <dbReference type="Rhea" id="RHEA-COMP:9863"/>
        <dbReference type="Rhea" id="RHEA-COMP:11604"/>
        <dbReference type="ChEBI" id="CHEBI:15378"/>
        <dbReference type="ChEBI" id="CHEBI:29999"/>
        <dbReference type="ChEBI" id="CHEBI:30616"/>
        <dbReference type="ChEBI" id="CHEBI:83421"/>
        <dbReference type="ChEBI" id="CHEBI:456216"/>
        <dbReference type="EC" id="2.7.11.13"/>
    </reaction>
</comment>
<dbReference type="Gene3D" id="3.30.200.20">
    <property type="entry name" value="Phosphorylase Kinase, domain 1"/>
    <property type="match status" value="2"/>
</dbReference>
<evidence type="ECO:0000259" key="18">
    <source>
        <dbReference type="PROSITE" id="PS51285"/>
    </source>
</evidence>
<dbReference type="GO" id="GO:0004697">
    <property type="term" value="F:diacylglycerol-dependent serine/threonine kinase activity"/>
    <property type="evidence" value="ECO:0007669"/>
    <property type="project" value="UniProtKB-EC"/>
</dbReference>
<dbReference type="InterPro" id="IPR002219">
    <property type="entry name" value="PKC_DAG/PE"/>
</dbReference>
<dbReference type="SMART" id="SM00133">
    <property type="entry name" value="S_TK_X"/>
    <property type="match status" value="1"/>
</dbReference>
<dbReference type="InterPro" id="IPR000270">
    <property type="entry name" value="PB1_dom"/>
</dbReference>
<keyword evidence="10" id="KW-0862">Zinc</keyword>
<dbReference type="InterPro" id="IPR001245">
    <property type="entry name" value="Ser-Thr/Tyr_kinase_cat_dom"/>
</dbReference>
<evidence type="ECO:0000256" key="11">
    <source>
        <dbReference type="ARBA" id="ARBA00022840"/>
    </source>
</evidence>
<dbReference type="InterPro" id="IPR017892">
    <property type="entry name" value="Pkinase_C"/>
</dbReference>
<keyword evidence="7 14" id="KW-0547">Nucleotide-binding</keyword>